<dbReference type="RefSeq" id="XP_056053769.1">
    <property type="nucleotide sequence ID" value="XM_056196642.1"/>
</dbReference>
<protein>
    <submittedName>
        <fullName evidence="1">Uncharacterized protein</fullName>
    </submittedName>
</protein>
<dbReference type="Proteomes" id="UP001144673">
    <property type="component" value="Chromosome 5"/>
</dbReference>
<dbReference type="GeneID" id="80896775"/>
<dbReference type="EMBL" id="JAJHUN010000008">
    <property type="protein sequence ID" value="KAJ4153111.1"/>
    <property type="molecule type" value="Genomic_DNA"/>
</dbReference>
<accession>A0A9W8QEA2</accession>
<keyword evidence="2" id="KW-1185">Reference proteome</keyword>
<evidence type="ECO:0000313" key="2">
    <source>
        <dbReference type="Proteomes" id="UP001144673"/>
    </source>
</evidence>
<name>A0A9W8QEA2_AKAMU</name>
<evidence type="ECO:0000313" key="1">
    <source>
        <dbReference type="EMBL" id="KAJ4153111.1"/>
    </source>
</evidence>
<organism evidence="1 2">
    <name type="scientific">Akanthomyces muscarius</name>
    <name type="common">Entomopathogenic fungus</name>
    <name type="synonym">Lecanicillium muscarium</name>
    <dbReference type="NCBI Taxonomy" id="2231603"/>
    <lineage>
        <taxon>Eukaryota</taxon>
        <taxon>Fungi</taxon>
        <taxon>Dikarya</taxon>
        <taxon>Ascomycota</taxon>
        <taxon>Pezizomycotina</taxon>
        <taxon>Sordariomycetes</taxon>
        <taxon>Hypocreomycetidae</taxon>
        <taxon>Hypocreales</taxon>
        <taxon>Cordycipitaceae</taxon>
        <taxon>Akanthomyces</taxon>
    </lineage>
</organism>
<dbReference type="AlphaFoldDB" id="A0A9W8QEA2"/>
<proteinExistence type="predicted"/>
<gene>
    <name evidence="1" type="ORF">LMH87_009616</name>
</gene>
<sequence>MSDPIRSNSHRYCPCKLHLPRSQLSRSRCVAGRGRSDIVRPRPVGRCVLCWHFPTVGQYLPILGWVSTAPSCRRQNKLAAKTRLTRCASKRLPGRFLFF</sequence>
<reference evidence="1" key="1">
    <citation type="journal article" date="2023" name="Access Microbiol">
        <title>De-novo genome assembly for Akanthomyces muscarius, a biocontrol agent of insect agricultural pests.</title>
        <authorList>
            <person name="Erdos Z."/>
            <person name="Studholme D.J."/>
            <person name="Raymond B."/>
            <person name="Sharma M."/>
        </authorList>
    </citation>
    <scope>NUCLEOTIDE SEQUENCE</scope>
    <source>
        <strain evidence="1">Ve6</strain>
    </source>
</reference>
<comment type="caution">
    <text evidence="1">The sequence shown here is derived from an EMBL/GenBank/DDBJ whole genome shotgun (WGS) entry which is preliminary data.</text>
</comment>
<dbReference type="KEGG" id="amus:LMH87_009616"/>